<keyword evidence="3" id="KW-1185">Reference proteome</keyword>
<evidence type="ECO:0000256" key="1">
    <source>
        <dbReference type="SAM" id="Coils"/>
    </source>
</evidence>
<gene>
    <name evidence="2" type="ORF">QO011_001578</name>
</gene>
<sequence>MVIAVSEYQYYEFQTVDRPLDSAAQESLRSLSSRARISPTRFVNQYNWGDFQGDPRELMQRWFDLHLYLANWGTRRLMLRLPRRFLDTRDLDPFFDEIDWVKVWTHGDHLLVDIQLESDDRGYMGEEGDEDDSGWLTRLAPLRADMLSGDLSLFYVLWLTMVQDEMVADDVVEPAGMGPLTEPLEALAEFFDIDLDLVRAAAAEPDARHEASSRDVARDWLAALPEADKTDLLLRLVEGDVHVTAELRNRMRKSRPRPSRPARTVGALRLRAQEIREERERAEAERQEAERRRLAAEAEKAQQVRLVALKRRGEGVWREIETEIERRNAAGYDRATGLLADLQVLAAQEGSRGDFDRRLASIRSRHETKPKLIERLEKLGGEGPARLL</sequence>
<organism evidence="2 3">
    <name type="scientific">Labrys wisconsinensis</name>
    <dbReference type="NCBI Taxonomy" id="425677"/>
    <lineage>
        <taxon>Bacteria</taxon>
        <taxon>Pseudomonadati</taxon>
        <taxon>Pseudomonadota</taxon>
        <taxon>Alphaproteobacteria</taxon>
        <taxon>Hyphomicrobiales</taxon>
        <taxon>Xanthobacteraceae</taxon>
        <taxon>Labrys</taxon>
    </lineage>
</organism>
<protein>
    <submittedName>
        <fullName evidence="2">Uncharacterized protein</fullName>
    </submittedName>
</protein>
<comment type="caution">
    <text evidence="2">The sequence shown here is derived from an EMBL/GenBank/DDBJ whole genome shotgun (WGS) entry which is preliminary data.</text>
</comment>
<keyword evidence="1" id="KW-0175">Coiled coil</keyword>
<name>A0ABU0J2T6_9HYPH</name>
<dbReference type="Proteomes" id="UP001242480">
    <property type="component" value="Unassembled WGS sequence"/>
</dbReference>
<reference evidence="2 3" key="1">
    <citation type="submission" date="2023-07" db="EMBL/GenBank/DDBJ databases">
        <title>Genomic Encyclopedia of Type Strains, Phase IV (KMG-IV): sequencing the most valuable type-strain genomes for metagenomic binning, comparative biology and taxonomic classification.</title>
        <authorList>
            <person name="Goeker M."/>
        </authorList>
    </citation>
    <scope>NUCLEOTIDE SEQUENCE [LARGE SCALE GENOMIC DNA]</scope>
    <source>
        <strain evidence="2 3">DSM 19619</strain>
    </source>
</reference>
<dbReference type="EMBL" id="JAUSVX010000002">
    <property type="protein sequence ID" value="MDQ0468578.1"/>
    <property type="molecule type" value="Genomic_DNA"/>
</dbReference>
<evidence type="ECO:0000313" key="2">
    <source>
        <dbReference type="EMBL" id="MDQ0468578.1"/>
    </source>
</evidence>
<proteinExistence type="predicted"/>
<feature type="coiled-coil region" evidence="1">
    <location>
        <begin position="265"/>
        <end position="306"/>
    </location>
</feature>
<evidence type="ECO:0000313" key="3">
    <source>
        <dbReference type="Proteomes" id="UP001242480"/>
    </source>
</evidence>
<accession>A0ABU0J2T6</accession>